<feature type="region of interest" description="Disordered" evidence="1">
    <location>
        <begin position="492"/>
        <end position="527"/>
    </location>
</feature>
<evidence type="ECO:0000313" key="3">
    <source>
        <dbReference type="Proteomes" id="UP000275078"/>
    </source>
</evidence>
<name>A0A3N4I135_ASCIM</name>
<organism evidence="2 3">
    <name type="scientific">Ascobolus immersus RN42</name>
    <dbReference type="NCBI Taxonomy" id="1160509"/>
    <lineage>
        <taxon>Eukaryota</taxon>
        <taxon>Fungi</taxon>
        <taxon>Dikarya</taxon>
        <taxon>Ascomycota</taxon>
        <taxon>Pezizomycotina</taxon>
        <taxon>Pezizomycetes</taxon>
        <taxon>Pezizales</taxon>
        <taxon>Ascobolaceae</taxon>
        <taxon>Ascobolus</taxon>
    </lineage>
</organism>
<evidence type="ECO:0000256" key="1">
    <source>
        <dbReference type="SAM" id="MobiDB-lite"/>
    </source>
</evidence>
<feature type="region of interest" description="Disordered" evidence="1">
    <location>
        <begin position="790"/>
        <end position="821"/>
    </location>
</feature>
<feature type="compositionally biased region" description="Basic residues" evidence="1">
    <location>
        <begin position="213"/>
        <end position="225"/>
    </location>
</feature>
<feature type="region of interest" description="Disordered" evidence="1">
    <location>
        <begin position="29"/>
        <end position="50"/>
    </location>
</feature>
<gene>
    <name evidence="2" type="ORF">BJ508DRAFT_308018</name>
</gene>
<evidence type="ECO:0000313" key="2">
    <source>
        <dbReference type="EMBL" id="RPA79709.1"/>
    </source>
</evidence>
<feature type="compositionally biased region" description="Pro residues" evidence="1">
    <location>
        <begin position="862"/>
        <end position="876"/>
    </location>
</feature>
<feature type="region of interest" description="Disordered" evidence="1">
    <location>
        <begin position="165"/>
        <end position="197"/>
    </location>
</feature>
<feature type="compositionally biased region" description="Polar residues" evidence="1">
    <location>
        <begin position="703"/>
        <end position="725"/>
    </location>
</feature>
<feature type="compositionally biased region" description="Polar residues" evidence="1">
    <location>
        <begin position="180"/>
        <end position="192"/>
    </location>
</feature>
<feature type="region of interest" description="Disordered" evidence="1">
    <location>
        <begin position="435"/>
        <end position="456"/>
    </location>
</feature>
<feature type="region of interest" description="Disordered" evidence="1">
    <location>
        <begin position="680"/>
        <end position="725"/>
    </location>
</feature>
<feature type="region of interest" description="Disordered" evidence="1">
    <location>
        <begin position="553"/>
        <end position="572"/>
    </location>
</feature>
<feature type="compositionally biased region" description="Basic and acidic residues" evidence="1">
    <location>
        <begin position="441"/>
        <end position="456"/>
    </location>
</feature>
<feature type="compositionally biased region" description="Pro residues" evidence="1">
    <location>
        <begin position="106"/>
        <end position="122"/>
    </location>
</feature>
<keyword evidence="3" id="KW-1185">Reference proteome</keyword>
<feature type="compositionally biased region" description="Low complexity" evidence="1">
    <location>
        <begin position="29"/>
        <end position="47"/>
    </location>
</feature>
<dbReference type="AlphaFoldDB" id="A0A3N4I135"/>
<dbReference type="OrthoDB" id="5341904at2759"/>
<feature type="compositionally biased region" description="Polar residues" evidence="1">
    <location>
        <begin position="553"/>
        <end position="570"/>
    </location>
</feature>
<sequence>MHSSPPIPPSDSFVVSQPIIVRKQRSLVSLSSSSYSTNTPTPTSSSYCGHSRYDSIVMGASVSVQLERFDDSVSLAKRKRKKLAKLRVGRNPRTSSRTRGSAQAWPPIPFPPQPSSSAPRPPSLRSRRSSTLVEQQEELSRRLSLLDLTVSPIIGAAEEGLWGTTIREDRIPEEEEYEPTSSFKRSAHTEPSSPKLGARSLARSIIGSVHSSVHSRVHSRSHSRTHSFTNNSLPPPLPPTPTTRHSYGGAARRRSQLFAAPPATATRPQHIDLPPTTFDTIPQSLAHLDLADDRPTTPASYTVLGVFKRGSLRITNGAASPVPSTTTGGRTPMCLTPIPFDRPASRHLSSALANQIDAADHSQSKPIDRPMTPDDAARPELDREDSYFTAVGTLKRRNSTSTINQSRSSTPFSFIEDANDERFMMSKTSAVDDGLFDYDDEAHGPPRPEKEKNNEEWLNSEEYKLLRQQWRETLNQRAVTSRYHAAIIANRIPKQPSPHEELPPVIKISPPPSPPRKERFPDDPRYDEEARKDMKSALLERLVDPVTNTRSKSALLSLRPKSSSNASTNTEKSERLFAIQKVQKHKRVPIDSATIDYHNVLLAQTTSAKPSGLSKQGSGDSGYYSAERRAARRRRSFTLSGTARSPNAKINPENRKSTPASMKFWRDAERMPMPAATVTVAEKPTEQPTKVRASLSLRKKKSITASTPSKAERSSVTPSGRASSRFSGLRLNMSAFRGGSYRKEAVLEKKKGMTVTTTETGQVDDEPIRVLGGYDREAVARWTDSIKHASLDFQPEPKNAPPPPAHLSRTSYYEPESPVSPVSPISPVRDFFDSASASSAASISPTSRECLPLSIASKPSPYNFPPEPAYPPPPVPVGLSERPQDRYRRSLHADMIGRAL</sequence>
<feature type="compositionally biased region" description="Polar residues" evidence="1">
    <location>
        <begin position="607"/>
        <end position="618"/>
    </location>
</feature>
<dbReference type="Proteomes" id="UP000275078">
    <property type="component" value="Unassembled WGS sequence"/>
</dbReference>
<feature type="compositionally biased region" description="Low complexity" evidence="1">
    <location>
        <begin position="811"/>
        <end position="821"/>
    </location>
</feature>
<feature type="region of interest" description="Disordered" evidence="1">
    <location>
        <begin position="209"/>
        <end position="251"/>
    </location>
</feature>
<feature type="region of interest" description="Disordered" evidence="1">
    <location>
        <begin position="84"/>
        <end position="131"/>
    </location>
</feature>
<proteinExistence type="predicted"/>
<reference evidence="2 3" key="1">
    <citation type="journal article" date="2018" name="Nat. Ecol. Evol.">
        <title>Pezizomycetes genomes reveal the molecular basis of ectomycorrhizal truffle lifestyle.</title>
        <authorList>
            <person name="Murat C."/>
            <person name="Payen T."/>
            <person name="Noel B."/>
            <person name="Kuo A."/>
            <person name="Morin E."/>
            <person name="Chen J."/>
            <person name="Kohler A."/>
            <person name="Krizsan K."/>
            <person name="Balestrini R."/>
            <person name="Da Silva C."/>
            <person name="Montanini B."/>
            <person name="Hainaut M."/>
            <person name="Levati E."/>
            <person name="Barry K.W."/>
            <person name="Belfiori B."/>
            <person name="Cichocki N."/>
            <person name="Clum A."/>
            <person name="Dockter R.B."/>
            <person name="Fauchery L."/>
            <person name="Guy J."/>
            <person name="Iotti M."/>
            <person name="Le Tacon F."/>
            <person name="Lindquist E.A."/>
            <person name="Lipzen A."/>
            <person name="Malagnac F."/>
            <person name="Mello A."/>
            <person name="Molinier V."/>
            <person name="Miyauchi S."/>
            <person name="Poulain J."/>
            <person name="Riccioni C."/>
            <person name="Rubini A."/>
            <person name="Sitrit Y."/>
            <person name="Splivallo R."/>
            <person name="Traeger S."/>
            <person name="Wang M."/>
            <person name="Zifcakova L."/>
            <person name="Wipf D."/>
            <person name="Zambonelli A."/>
            <person name="Paolocci F."/>
            <person name="Nowrousian M."/>
            <person name="Ottonello S."/>
            <person name="Baldrian P."/>
            <person name="Spatafora J.W."/>
            <person name="Henrissat B."/>
            <person name="Nagy L.G."/>
            <person name="Aury J.M."/>
            <person name="Wincker P."/>
            <person name="Grigoriev I.V."/>
            <person name="Bonfante P."/>
            <person name="Martin F.M."/>
        </authorList>
    </citation>
    <scope>NUCLEOTIDE SEQUENCE [LARGE SCALE GENOMIC DNA]</scope>
    <source>
        <strain evidence="2 3">RN42</strain>
    </source>
</reference>
<feature type="region of interest" description="Disordered" evidence="1">
    <location>
        <begin position="855"/>
        <end position="887"/>
    </location>
</feature>
<accession>A0A3N4I135</accession>
<dbReference type="EMBL" id="ML119695">
    <property type="protein sequence ID" value="RPA79709.1"/>
    <property type="molecule type" value="Genomic_DNA"/>
</dbReference>
<feature type="compositionally biased region" description="Basic and acidic residues" evidence="1">
    <location>
        <begin position="358"/>
        <end position="384"/>
    </location>
</feature>
<feature type="compositionally biased region" description="Polar residues" evidence="1">
    <location>
        <begin position="92"/>
        <end position="101"/>
    </location>
</feature>
<feature type="compositionally biased region" description="Basic and acidic residues" evidence="1">
    <location>
        <begin position="515"/>
        <end position="527"/>
    </location>
</feature>
<dbReference type="STRING" id="1160509.A0A3N4I135"/>
<feature type="region of interest" description="Disordered" evidence="1">
    <location>
        <begin position="356"/>
        <end position="384"/>
    </location>
</feature>
<protein>
    <submittedName>
        <fullName evidence="2">Uncharacterized protein</fullName>
    </submittedName>
</protein>
<feature type="region of interest" description="Disordered" evidence="1">
    <location>
        <begin position="607"/>
        <end position="660"/>
    </location>
</feature>